<dbReference type="RefSeq" id="WP_143093095.1">
    <property type="nucleotide sequence ID" value="NZ_FORH01000004.1"/>
</dbReference>
<dbReference type="STRING" id="588602.SAMN04487991_2498"/>
<dbReference type="EMBL" id="FORH01000004">
    <property type="protein sequence ID" value="SFJ59052.1"/>
    <property type="molecule type" value="Genomic_DNA"/>
</dbReference>
<keyword evidence="3" id="KW-1185">Reference proteome</keyword>
<feature type="transmembrane region" description="Helical" evidence="1">
    <location>
        <begin position="60"/>
        <end position="83"/>
    </location>
</feature>
<organism evidence="2 3">
    <name type="scientific">Celeribacter neptunius</name>
    <dbReference type="NCBI Taxonomy" id="588602"/>
    <lineage>
        <taxon>Bacteria</taxon>
        <taxon>Pseudomonadati</taxon>
        <taxon>Pseudomonadota</taxon>
        <taxon>Alphaproteobacteria</taxon>
        <taxon>Rhodobacterales</taxon>
        <taxon>Roseobacteraceae</taxon>
        <taxon>Celeribacter</taxon>
    </lineage>
</organism>
<feature type="transmembrane region" description="Helical" evidence="1">
    <location>
        <begin position="223"/>
        <end position="243"/>
    </location>
</feature>
<feature type="transmembrane region" description="Helical" evidence="1">
    <location>
        <begin position="104"/>
        <end position="131"/>
    </location>
</feature>
<evidence type="ECO:0008006" key="4">
    <source>
        <dbReference type="Google" id="ProtNLM"/>
    </source>
</evidence>
<dbReference type="AlphaFoldDB" id="A0A1I3SLI5"/>
<feature type="transmembrane region" description="Helical" evidence="1">
    <location>
        <begin position="21"/>
        <end position="40"/>
    </location>
</feature>
<sequence>MTGFILFRNAVLRVIRHIDEALAVSGLIWIAILIVQILVFEVLKTQDFAAGEGGTLSGPVILFLILSYIVMFVGPSWIAVEWHRFTLEGKRPTSAFPRWNGGRVWSYLFLSIVMGVFIGVMIGVAIAVLGLLFGSLFMQPVGVLLLSALVGLPAVYVFLRMSPVLPGVALGDKISFATAWKATQPHSAVIFQAGILTIAAFLLMQFLSPLFGSGFIGLLYELAAGWVLLMINVSLLSAIYELAMKGHLDD</sequence>
<keyword evidence="1" id="KW-1133">Transmembrane helix</keyword>
<proteinExistence type="predicted"/>
<protein>
    <recommendedName>
        <fullName evidence="4">Membrane domain of glycerophosphoryl diester phosphodiesterase</fullName>
    </recommendedName>
</protein>
<keyword evidence="1" id="KW-0812">Transmembrane</keyword>
<gene>
    <name evidence="2" type="ORF">SAMN04487991_2498</name>
</gene>
<feature type="transmembrane region" description="Helical" evidence="1">
    <location>
        <begin position="137"/>
        <end position="159"/>
    </location>
</feature>
<dbReference type="OrthoDB" id="7704812at2"/>
<evidence type="ECO:0000256" key="1">
    <source>
        <dbReference type="SAM" id="Phobius"/>
    </source>
</evidence>
<name>A0A1I3SLI5_9RHOB</name>
<accession>A0A1I3SLI5</accession>
<feature type="transmembrane region" description="Helical" evidence="1">
    <location>
        <begin position="189"/>
        <end position="211"/>
    </location>
</feature>
<evidence type="ECO:0000313" key="2">
    <source>
        <dbReference type="EMBL" id="SFJ59052.1"/>
    </source>
</evidence>
<evidence type="ECO:0000313" key="3">
    <source>
        <dbReference type="Proteomes" id="UP000199630"/>
    </source>
</evidence>
<reference evidence="3" key="1">
    <citation type="submission" date="2016-10" db="EMBL/GenBank/DDBJ databases">
        <authorList>
            <person name="Varghese N."/>
            <person name="Submissions S."/>
        </authorList>
    </citation>
    <scope>NUCLEOTIDE SEQUENCE [LARGE SCALE GENOMIC DNA]</scope>
    <source>
        <strain evidence="3">DSM 26471</strain>
    </source>
</reference>
<keyword evidence="1" id="KW-0472">Membrane</keyword>
<dbReference type="Proteomes" id="UP000199630">
    <property type="component" value="Unassembled WGS sequence"/>
</dbReference>